<dbReference type="EMBL" id="FOBS01000009">
    <property type="protein sequence ID" value="SEM29221.1"/>
    <property type="molecule type" value="Genomic_DNA"/>
</dbReference>
<evidence type="ECO:0000313" key="5">
    <source>
        <dbReference type="Proteomes" id="UP000198744"/>
    </source>
</evidence>
<evidence type="ECO:0000313" key="4">
    <source>
        <dbReference type="EMBL" id="SEM29221.1"/>
    </source>
</evidence>
<dbReference type="SUPFAM" id="SSF55781">
    <property type="entry name" value="GAF domain-like"/>
    <property type="match status" value="1"/>
</dbReference>
<accession>A0A1H7X6B7</accession>
<dbReference type="Pfam" id="PF13185">
    <property type="entry name" value="GAF_2"/>
    <property type="match status" value="1"/>
</dbReference>
<dbReference type="AlphaFoldDB" id="A0A1H7X6B7"/>
<feature type="domain" description="GAF" evidence="3">
    <location>
        <begin position="30"/>
        <end position="163"/>
    </location>
</feature>
<feature type="transmembrane region" description="Helical" evidence="2">
    <location>
        <begin position="116"/>
        <end position="138"/>
    </location>
</feature>
<dbReference type="Proteomes" id="UP000198744">
    <property type="component" value="Unassembled WGS sequence"/>
</dbReference>
<gene>
    <name evidence="4" type="ORF">SAMN04489760_10986</name>
</gene>
<proteinExistence type="predicted"/>
<feature type="compositionally biased region" description="Low complexity" evidence="1">
    <location>
        <begin position="188"/>
        <end position="200"/>
    </location>
</feature>
<dbReference type="OrthoDB" id="9759607at2"/>
<keyword evidence="5" id="KW-1185">Reference proteome</keyword>
<dbReference type="InterPro" id="IPR029016">
    <property type="entry name" value="GAF-like_dom_sf"/>
</dbReference>
<dbReference type="InterPro" id="IPR003018">
    <property type="entry name" value="GAF"/>
</dbReference>
<keyword evidence="2" id="KW-0472">Membrane</keyword>
<reference evidence="4 5" key="1">
    <citation type="submission" date="2016-10" db="EMBL/GenBank/DDBJ databases">
        <authorList>
            <person name="de Groot N.N."/>
        </authorList>
    </citation>
    <scope>NUCLEOTIDE SEQUENCE [LARGE SCALE GENOMIC DNA]</scope>
    <source>
        <strain evidence="4 5">DSM 8423</strain>
    </source>
</reference>
<dbReference type="STRING" id="43775.SAMN04489760_10986"/>
<name>A0A1H7X6B7_9BACT</name>
<keyword evidence="2" id="KW-0812">Transmembrane</keyword>
<protein>
    <submittedName>
        <fullName evidence="4">GAF domain-containing protein</fullName>
    </submittedName>
</protein>
<organism evidence="4 5">
    <name type="scientific">Syntrophus gentianae</name>
    <dbReference type="NCBI Taxonomy" id="43775"/>
    <lineage>
        <taxon>Bacteria</taxon>
        <taxon>Pseudomonadati</taxon>
        <taxon>Thermodesulfobacteriota</taxon>
        <taxon>Syntrophia</taxon>
        <taxon>Syntrophales</taxon>
        <taxon>Syntrophaceae</taxon>
        <taxon>Syntrophus</taxon>
    </lineage>
</organism>
<sequence length="200" mass="22242">MGDILDMLKKNEEIAKKFLKVESALNSADTPSKLLETLLKQLEVEFNIPYVWFTFVQRTGNEDLIRHLAMAESLRGQVGILDEASFTEILPQKNLPVLANENLRPFYRLFPQTRKFFLKSIAVVPLILNGLLIGSLNLGDASPERYYPGMDTSLLQQLAGKVSEHLVRMVPPPRKKSGKSGVSQDLTGSEPGVSGSESEK</sequence>
<dbReference type="Gene3D" id="3.30.450.40">
    <property type="match status" value="1"/>
</dbReference>
<feature type="region of interest" description="Disordered" evidence="1">
    <location>
        <begin position="170"/>
        <end position="200"/>
    </location>
</feature>
<keyword evidence="2" id="KW-1133">Transmembrane helix</keyword>
<dbReference type="RefSeq" id="WP_093883202.1">
    <property type="nucleotide sequence ID" value="NZ_FOBS01000009.1"/>
</dbReference>
<evidence type="ECO:0000256" key="2">
    <source>
        <dbReference type="SAM" id="Phobius"/>
    </source>
</evidence>
<evidence type="ECO:0000256" key="1">
    <source>
        <dbReference type="SAM" id="MobiDB-lite"/>
    </source>
</evidence>
<evidence type="ECO:0000259" key="3">
    <source>
        <dbReference type="Pfam" id="PF13185"/>
    </source>
</evidence>